<reference evidence="1" key="1">
    <citation type="journal article" date="2021" name="Nat. Commun.">
        <title>Genetic determinants of endophytism in the Arabidopsis root mycobiome.</title>
        <authorList>
            <person name="Mesny F."/>
            <person name="Miyauchi S."/>
            <person name="Thiergart T."/>
            <person name="Pickel B."/>
            <person name="Atanasova L."/>
            <person name="Karlsson M."/>
            <person name="Huettel B."/>
            <person name="Barry K.W."/>
            <person name="Haridas S."/>
            <person name="Chen C."/>
            <person name="Bauer D."/>
            <person name="Andreopoulos W."/>
            <person name="Pangilinan J."/>
            <person name="LaButti K."/>
            <person name="Riley R."/>
            <person name="Lipzen A."/>
            <person name="Clum A."/>
            <person name="Drula E."/>
            <person name="Henrissat B."/>
            <person name="Kohler A."/>
            <person name="Grigoriev I.V."/>
            <person name="Martin F.M."/>
            <person name="Hacquard S."/>
        </authorList>
    </citation>
    <scope>NUCLEOTIDE SEQUENCE</scope>
    <source>
        <strain evidence="1">MPI-CAGE-CH-0235</strain>
    </source>
</reference>
<dbReference type="Proteomes" id="UP000813444">
    <property type="component" value="Unassembled WGS sequence"/>
</dbReference>
<dbReference type="AlphaFoldDB" id="A0A8K0SKM1"/>
<dbReference type="EMBL" id="JAGPNK010000017">
    <property type="protein sequence ID" value="KAH7305790.1"/>
    <property type="molecule type" value="Genomic_DNA"/>
</dbReference>
<name>A0A8K0SKM1_9HYPO</name>
<organism evidence="1 2">
    <name type="scientific">Stachybotrys elegans</name>
    <dbReference type="NCBI Taxonomy" id="80388"/>
    <lineage>
        <taxon>Eukaryota</taxon>
        <taxon>Fungi</taxon>
        <taxon>Dikarya</taxon>
        <taxon>Ascomycota</taxon>
        <taxon>Pezizomycotina</taxon>
        <taxon>Sordariomycetes</taxon>
        <taxon>Hypocreomycetidae</taxon>
        <taxon>Hypocreales</taxon>
        <taxon>Stachybotryaceae</taxon>
        <taxon>Stachybotrys</taxon>
    </lineage>
</organism>
<sequence length="125" mass="14283">MPLLAGILSLLQLRCRGRNSYITALLFSTSRLISETVPGLALCIAYYVLRFIEAEFRPSIRPLPHLALPLIRGLAFAYASRFGCCLINFRRQHAFKTICPPSYFVEESIRHFPVIRRDRTSPLSK</sequence>
<gene>
    <name evidence="1" type="ORF">B0I35DRAFT_108680</name>
</gene>
<protein>
    <submittedName>
        <fullName evidence="1">Uncharacterized protein</fullName>
    </submittedName>
</protein>
<accession>A0A8K0SKM1</accession>
<keyword evidence="2" id="KW-1185">Reference proteome</keyword>
<evidence type="ECO:0000313" key="2">
    <source>
        <dbReference type="Proteomes" id="UP000813444"/>
    </source>
</evidence>
<comment type="caution">
    <text evidence="1">The sequence shown here is derived from an EMBL/GenBank/DDBJ whole genome shotgun (WGS) entry which is preliminary data.</text>
</comment>
<proteinExistence type="predicted"/>
<evidence type="ECO:0000313" key="1">
    <source>
        <dbReference type="EMBL" id="KAH7305790.1"/>
    </source>
</evidence>